<feature type="coiled-coil region" evidence="1">
    <location>
        <begin position="1"/>
        <end position="63"/>
    </location>
</feature>
<feature type="domain" description="HTH cro/C1-type" evidence="2">
    <location>
        <begin position="32"/>
        <end position="89"/>
    </location>
</feature>
<evidence type="ECO:0000313" key="4">
    <source>
        <dbReference type="Proteomes" id="UP000307657"/>
    </source>
</evidence>
<protein>
    <submittedName>
        <fullName evidence="3">Mobile mystery protein A</fullName>
    </submittedName>
</protein>
<evidence type="ECO:0000259" key="2">
    <source>
        <dbReference type="PROSITE" id="PS50943"/>
    </source>
</evidence>
<dbReference type="InterPro" id="IPR001387">
    <property type="entry name" value="Cro/C1-type_HTH"/>
</dbReference>
<gene>
    <name evidence="3" type="ORF">E5167_00245</name>
</gene>
<dbReference type="PROSITE" id="PS50943">
    <property type="entry name" value="HTH_CROC1"/>
    <property type="match status" value="1"/>
</dbReference>
<dbReference type="SUPFAM" id="SSF47413">
    <property type="entry name" value="lambda repressor-like DNA-binding domains"/>
    <property type="match status" value="1"/>
</dbReference>
<proteinExistence type="predicted"/>
<dbReference type="CDD" id="cd00093">
    <property type="entry name" value="HTH_XRE"/>
    <property type="match status" value="1"/>
</dbReference>
<dbReference type="NCBIfam" id="TIGR02612">
    <property type="entry name" value="mob_myst_A"/>
    <property type="match status" value="1"/>
</dbReference>
<dbReference type="EMBL" id="SUPL01000001">
    <property type="protein sequence ID" value="TJY37720.1"/>
    <property type="molecule type" value="Genomic_DNA"/>
</dbReference>
<evidence type="ECO:0000313" key="3">
    <source>
        <dbReference type="EMBL" id="TJY37720.1"/>
    </source>
</evidence>
<evidence type="ECO:0000256" key="1">
    <source>
        <dbReference type="SAM" id="Coils"/>
    </source>
</evidence>
<dbReference type="Proteomes" id="UP000307657">
    <property type="component" value="Unassembled WGS sequence"/>
</dbReference>
<organism evidence="3 4">
    <name type="scientific">Pontimicrobium aquaticum</name>
    <dbReference type="NCBI Taxonomy" id="2565367"/>
    <lineage>
        <taxon>Bacteria</taxon>
        <taxon>Pseudomonadati</taxon>
        <taxon>Bacteroidota</taxon>
        <taxon>Flavobacteriia</taxon>
        <taxon>Flavobacteriales</taxon>
        <taxon>Flavobacteriaceae</taxon>
        <taxon>Pontimicrobium</taxon>
    </lineage>
</organism>
<keyword evidence="4" id="KW-1185">Reference proteome</keyword>
<dbReference type="RefSeq" id="WP_136839841.1">
    <property type="nucleotide sequence ID" value="NZ_SUPL01000001.1"/>
</dbReference>
<sequence length="152" mass="17240">MNKKKLQLEQLDRKIKGFSEATKVTPPGTGWVKAVRLSLGMSLQQLANKLSITKQSVQEIEKREKEGNITLKSLKKAANALDMKLVYGLVPNDGTLDALIEHKARELAIKIVSRTSNNMKLEDQENSEERLKKAIEERTTNIKNEMPKILWD</sequence>
<dbReference type="OrthoDB" id="9785949at2"/>
<dbReference type="InterPro" id="IPR013435">
    <property type="entry name" value="Mobile_mystery_prot_A"/>
</dbReference>
<reference evidence="3 4" key="1">
    <citation type="submission" date="2019-04" db="EMBL/GenBank/DDBJ databases">
        <title>Lacinutrix sp. nov., isolated from marine water.</title>
        <authorList>
            <person name="Kim W."/>
        </authorList>
    </citation>
    <scope>NUCLEOTIDE SEQUENCE [LARGE SCALE GENOMIC DNA]</scope>
    <source>
        <strain evidence="3 4">CAU 1491</strain>
    </source>
</reference>
<dbReference type="GO" id="GO:0003677">
    <property type="term" value="F:DNA binding"/>
    <property type="evidence" value="ECO:0007669"/>
    <property type="project" value="InterPro"/>
</dbReference>
<dbReference type="InterPro" id="IPR010982">
    <property type="entry name" value="Lambda_DNA-bd_dom_sf"/>
</dbReference>
<comment type="caution">
    <text evidence="3">The sequence shown here is derived from an EMBL/GenBank/DDBJ whole genome shotgun (WGS) entry which is preliminary data.</text>
</comment>
<dbReference type="Gene3D" id="1.10.260.40">
    <property type="entry name" value="lambda repressor-like DNA-binding domains"/>
    <property type="match status" value="1"/>
</dbReference>
<dbReference type="AlphaFoldDB" id="A0A4U0F0I8"/>
<dbReference type="SMART" id="SM00530">
    <property type="entry name" value="HTH_XRE"/>
    <property type="match status" value="1"/>
</dbReference>
<dbReference type="Pfam" id="PF01381">
    <property type="entry name" value="HTH_3"/>
    <property type="match status" value="1"/>
</dbReference>
<name>A0A4U0F0I8_9FLAO</name>
<accession>A0A4U0F0I8</accession>
<keyword evidence="1" id="KW-0175">Coiled coil</keyword>